<reference evidence="12" key="1">
    <citation type="submission" date="2015-11" db="EMBL/GenBank/DDBJ databases">
        <authorList>
            <person name="Blom J."/>
        </authorList>
    </citation>
    <scope>NUCLEOTIDE SEQUENCE [LARGE SCALE GENOMIC DNA]</scope>
</reference>
<dbReference type="AlphaFoldDB" id="A0A0U5KWT8"/>
<dbReference type="GO" id="GO:0006508">
    <property type="term" value="P:proteolysis"/>
    <property type="evidence" value="ECO:0007669"/>
    <property type="project" value="UniProtKB-KW"/>
</dbReference>
<dbReference type="Gene3D" id="3.30.830.10">
    <property type="entry name" value="Metalloenzyme, LuxS/M16 peptidase-like"/>
    <property type="match status" value="2"/>
</dbReference>
<dbReference type="InterPro" id="IPR011249">
    <property type="entry name" value="Metalloenz_LuxS/M16"/>
</dbReference>
<keyword evidence="4" id="KW-0378">Hydrolase</keyword>
<dbReference type="OrthoDB" id="9811314at2"/>
<dbReference type="Pfam" id="PF22456">
    <property type="entry name" value="PqqF-like_C_4"/>
    <property type="match status" value="1"/>
</dbReference>
<evidence type="ECO:0000256" key="3">
    <source>
        <dbReference type="ARBA" id="ARBA00022723"/>
    </source>
</evidence>
<evidence type="ECO:0000259" key="7">
    <source>
        <dbReference type="Pfam" id="PF00675"/>
    </source>
</evidence>
<dbReference type="SUPFAM" id="SSF63411">
    <property type="entry name" value="LuxS/MPP-like metallohydrolase"/>
    <property type="match status" value="3"/>
</dbReference>
<dbReference type="GO" id="GO:0008270">
    <property type="term" value="F:zinc ion binding"/>
    <property type="evidence" value="ECO:0007669"/>
    <property type="project" value="InterPro"/>
</dbReference>
<evidence type="ECO:0000256" key="6">
    <source>
        <dbReference type="ARBA" id="ARBA00023049"/>
    </source>
</evidence>
<feature type="domain" description="Coenzyme PQQ synthesis protein F C-terminal lobe" evidence="9">
    <location>
        <begin position="475"/>
        <end position="576"/>
    </location>
</feature>
<keyword evidence="5" id="KW-0862">Zinc</keyword>
<evidence type="ECO:0000256" key="5">
    <source>
        <dbReference type="ARBA" id="ARBA00022833"/>
    </source>
</evidence>
<dbReference type="PATRIC" id="fig|1619313.3.peg.245"/>
<evidence type="ECO:0000256" key="1">
    <source>
        <dbReference type="ARBA" id="ARBA00007261"/>
    </source>
</evidence>
<feature type="domain" description="Coenzyme PQQ synthesis protein F-like C-terminal lobe" evidence="10">
    <location>
        <begin position="639"/>
        <end position="725"/>
    </location>
</feature>
<keyword evidence="6" id="KW-0482">Metalloprotease</keyword>
<evidence type="ECO:0000256" key="4">
    <source>
        <dbReference type="ARBA" id="ARBA00022801"/>
    </source>
</evidence>
<keyword evidence="3" id="KW-0479">Metal-binding</keyword>
<feature type="domain" description="Peptidase M16 N-terminal" evidence="7">
    <location>
        <begin position="14"/>
        <end position="142"/>
    </location>
</feature>
<evidence type="ECO:0000259" key="8">
    <source>
        <dbReference type="Pfam" id="PF22454"/>
    </source>
</evidence>
<organism evidence="11 12">
    <name type="scientific">Duffyella gerundensis</name>
    <dbReference type="NCBI Taxonomy" id="1619313"/>
    <lineage>
        <taxon>Bacteria</taxon>
        <taxon>Pseudomonadati</taxon>
        <taxon>Pseudomonadota</taxon>
        <taxon>Gammaproteobacteria</taxon>
        <taxon>Enterobacterales</taxon>
        <taxon>Erwiniaceae</taxon>
        <taxon>Duffyella</taxon>
    </lineage>
</organism>
<evidence type="ECO:0000313" key="11">
    <source>
        <dbReference type="EMBL" id="CUU22473.1"/>
    </source>
</evidence>
<evidence type="ECO:0000259" key="10">
    <source>
        <dbReference type="Pfam" id="PF22456"/>
    </source>
</evidence>
<proteinExistence type="inferred from homology"/>
<dbReference type="InterPro" id="IPR011765">
    <property type="entry name" value="Pept_M16_N"/>
</dbReference>
<accession>A0A0U5KWT8</accession>
<keyword evidence="12" id="KW-1185">Reference proteome</keyword>
<feature type="domain" description="Coenzyme PQQ synthesis protein F N-terminal lobe" evidence="8">
    <location>
        <begin position="239"/>
        <end position="383"/>
    </location>
</feature>
<dbReference type="InterPro" id="IPR011844">
    <property type="entry name" value="PQQ_synth_PqqF"/>
</dbReference>
<dbReference type="Proteomes" id="UP000059419">
    <property type="component" value="Chromosome 1"/>
</dbReference>
<keyword evidence="2" id="KW-0645">Protease</keyword>
<sequence length="771" mass="84396">MQRASERLANGLRIELISTPAAQQAAALISVECGSFHEPIPGLAHLLEHLLFADSTHFRHQQRLMPWVQGQQGQLNASTHACRSAFFFEVAADQLEAGVARLTDMMAHPLLQQSDIRREAQVIDAECQLLQKESRTQAAAALTSMLAAPAEAQRFQVGNAATFGDDLPALQAALRQLHQRYYVAGNMTLWLQGPHSLETLRQLAQRYGTLLPAGQAETPPLCLQASGASQRLRSASSALRLGWIVADADATTFSLLRQMIVDEASGSLLAQLRDRQLCQAIALDLTIVTPQTTLIVVDFSLLNATDDAATQVESLFYRWVQQLMQQPDAVLQHYAALDRTVFSALSPLRQLRARVLDCVPPASIDEAFLTRWQALLHQCQAASHLRQLSGENITGAPTLCQGFALSLTTLPLSAVPMADADAHFVFFSAPQNRATTETPGGVPVALAHQPQNGEEVTLVLHPAPETGLANCGGEALRMALRTLAGDARHAGVNLCIEPEQGVWLLSLRGQGDALLPVLDALSARLLAMQEPHWQAGRAPAELAVRQAHDGIAIRALLAALPEALQPQAADVSDSWSGMLVGGDAWLHQAIARRLSPLPGWHHPVHPARHAAVARAVATSSRDRAILLFCPVPASARWQLLAQIYEPHFFQQLRVERQVGYVVSCRFHYCAGESGILFALQSPNWEYAALWQAIEDFLHAMTPLLGEVNAQQLDEHYQALMARAEESVRLRWLAAWRGDVERENRVTPDDLLAAHRQLQQLTGWRLSNQPVA</sequence>
<dbReference type="STRING" id="1619313.EM595_0236"/>
<dbReference type="Pfam" id="PF22454">
    <property type="entry name" value="PQQ_syn_pqqF_N_2"/>
    <property type="match status" value="1"/>
</dbReference>
<dbReference type="GO" id="GO:0018189">
    <property type="term" value="P:pyrroloquinoline quinone biosynthetic process"/>
    <property type="evidence" value="ECO:0007669"/>
    <property type="project" value="InterPro"/>
</dbReference>
<evidence type="ECO:0000256" key="2">
    <source>
        <dbReference type="ARBA" id="ARBA00022670"/>
    </source>
</evidence>
<comment type="similarity">
    <text evidence="1">Belongs to the peptidase M16 family.</text>
</comment>
<protein>
    <recommendedName>
        <fullName evidence="13">Coenzyme PQQ synthesis protein F</fullName>
    </recommendedName>
</protein>
<dbReference type="PANTHER" id="PTHR43690">
    <property type="entry name" value="NARDILYSIN"/>
    <property type="match status" value="1"/>
</dbReference>
<dbReference type="NCBIfam" id="TIGR02110">
    <property type="entry name" value="PQQ_syn_pqqF"/>
    <property type="match status" value="1"/>
</dbReference>
<name>A0A0U5KWT8_9GAMM</name>
<dbReference type="KEGG" id="ege:EM595_0236"/>
<dbReference type="EMBL" id="LN907827">
    <property type="protein sequence ID" value="CUU22473.1"/>
    <property type="molecule type" value="Genomic_DNA"/>
</dbReference>
<dbReference type="InterPro" id="IPR054733">
    <property type="entry name" value="PqqF_C_3"/>
</dbReference>
<dbReference type="GO" id="GO:0004222">
    <property type="term" value="F:metalloendopeptidase activity"/>
    <property type="evidence" value="ECO:0007669"/>
    <property type="project" value="InterPro"/>
</dbReference>
<gene>
    <name evidence="11" type="ORF">EM595_0236</name>
</gene>
<dbReference type="Pfam" id="PF22455">
    <property type="entry name" value="PqqF_C_3"/>
    <property type="match status" value="1"/>
</dbReference>
<evidence type="ECO:0008006" key="13">
    <source>
        <dbReference type="Google" id="ProtNLM"/>
    </source>
</evidence>
<dbReference type="Pfam" id="PF00675">
    <property type="entry name" value="Peptidase_M16"/>
    <property type="match status" value="1"/>
</dbReference>
<dbReference type="InterPro" id="IPR050626">
    <property type="entry name" value="Peptidase_M16"/>
</dbReference>
<evidence type="ECO:0000259" key="9">
    <source>
        <dbReference type="Pfam" id="PF22455"/>
    </source>
</evidence>
<dbReference type="InterPro" id="IPR054734">
    <property type="entry name" value="PqqF-like_C_4"/>
</dbReference>
<evidence type="ECO:0000313" key="12">
    <source>
        <dbReference type="Proteomes" id="UP000059419"/>
    </source>
</evidence>
<dbReference type="PANTHER" id="PTHR43690:SF18">
    <property type="entry name" value="INSULIN-DEGRADING ENZYME-RELATED"/>
    <property type="match status" value="1"/>
</dbReference>
<dbReference type="RefSeq" id="WP_067427033.1">
    <property type="nucleotide sequence ID" value="NZ_LN907827.1"/>
</dbReference>
<dbReference type="InterPro" id="IPR054740">
    <property type="entry name" value="PqqF_N_2"/>
</dbReference>